<evidence type="ECO:0000259" key="1">
    <source>
        <dbReference type="Pfam" id="PF01850"/>
    </source>
</evidence>
<keyword evidence="3" id="KW-1185">Reference proteome</keyword>
<evidence type="ECO:0000313" key="3">
    <source>
        <dbReference type="Proteomes" id="UP001056708"/>
    </source>
</evidence>
<dbReference type="CDD" id="cd09872">
    <property type="entry name" value="PIN_Sll0205-like"/>
    <property type="match status" value="1"/>
</dbReference>
<gene>
    <name evidence="2" type="ORF">NEA10_11905</name>
</gene>
<dbReference type="InterPro" id="IPR029060">
    <property type="entry name" value="PIN-like_dom_sf"/>
</dbReference>
<protein>
    <submittedName>
        <fullName evidence="2">Type II toxin-antitoxin system VapC family toxin</fullName>
    </submittedName>
</protein>
<dbReference type="SUPFAM" id="SSF88723">
    <property type="entry name" value="PIN domain-like"/>
    <property type="match status" value="1"/>
</dbReference>
<feature type="domain" description="PIN" evidence="1">
    <location>
        <begin position="4"/>
        <end position="122"/>
    </location>
</feature>
<sequence length="128" mass="14802">MRLLLDTHVFIWWVGLPEKLSETVTTLLGNRDNELFLSVASVWEMQIKLKSGKLTLDLPLEEMILGQQEENDLNLLNIDVADVWVLDGLPVPHRDPFDRIIIAQSIRGELSLISVDRLFDSYPIHRLW</sequence>
<dbReference type="PANTHER" id="PTHR36173">
    <property type="entry name" value="RIBONUCLEASE VAPC16-RELATED"/>
    <property type="match status" value="1"/>
</dbReference>
<organism evidence="2 3">
    <name type="scientific">Phormidium yuhuli AB48</name>
    <dbReference type="NCBI Taxonomy" id="2940671"/>
    <lineage>
        <taxon>Bacteria</taxon>
        <taxon>Bacillati</taxon>
        <taxon>Cyanobacteriota</taxon>
        <taxon>Cyanophyceae</taxon>
        <taxon>Oscillatoriophycideae</taxon>
        <taxon>Oscillatoriales</taxon>
        <taxon>Oscillatoriaceae</taxon>
        <taxon>Phormidium</taxon>
        <taxon>Phormidium yuhuli</taxon>
    </lineage>
</organism>
<dbReference type="InterPro" id="IPR002716">
    <property type="entry name" value="PIN_dom"/>
</dbReference>
<dbReference type="Gene3D" id="3.40.50.1010">
    <property type="entry name" value="5'-nuclease"/>
    <property type="match status" value="1"/>
</dbReference>
<reference evidence="2" key="1">
    <citation type="submission" date="2022-06" db="EMBL/GenBank/DDBJ databases">
        <title>Genome sequence of Phormidium yuhuli AB48 isolated from an industrial photobioreactor environment.</title>
        <authorList>
            <person name="Qiu Y."/>
            <person name="Noonan A.J.C."/>
            <person name="Dofher K."/>
            <person name="Koch M."/>
            <person name="Kieft B."/>
            <person name="Lin X."/>
            <person name="Ziels R.M."/>
            <person name="Hallam S.J."/>
        </authorList>
    </citation>
    <scope>NUCLEOTIDE SEQUENCE</scope>
    <source>
        <strain evidence="2">AB48</strain>
    </source>
</reference>
<dbReference type="RefSeq" id="WP_252660369.1">
    <property type="nucleotide sequence ID" value="NZ_CP098611.1"/>
</dbReference>
<dbReference type="PANTHER" id="PTHR36173:SF2">
    <property type="entry name" value="RIBONUCLEASE VAPC16"/>
    <property type="match status" value="1"/>
</dbReference>
<dbReference type="EMBL" id="CP098611">
    <property type="protein sequence ID" value="USR89586.1"/>
    <property type="molecule type" value="Genomic_DNA"/>
</dbReference>
<dbReference type="Pfam" id="PF01850">
    <property type="entry name" value="PIN"/>
    <property type="match status" value="1"/>
</dbReference>
<proteinExistence type="predicted"/>
<name>A0ABY5ALF5_9CYAN</name>
<accession>A0ABY5ALF5</accession>
<dbReference type="Proteomes" id="UP001056708">
    <property type="component" value="Chromosome"/>
</dbReference>
<evidence type="ECO:0000313" key="2">
    <source>
        <dbReference type="EMBL" id="USR89586.1"/>
    </source>
</evidence>
<dbReference type="InterPro" id="IPR052919">
    <property type="entry name" value="TA_system_RNase"/>
</dbReference>
<dbReference type="InterPro" id="IPR041705">
    <property type="entry name" value="PIN_Sll0205"/>
</dbReference>